<organism evidence="2 3">
    <name type="scientific">Candidatus Giovannonibacteria bacterium GW2011_GWA2_44_13b</name>
    <dbReference type="NCBI Taxonomy" id="1618647"/>
    <lineage>
        <taxon>Bacteria</taxon>
        <taxon>Candidatus Giovannoniibacteriota</taxon>
    </lineage>
</organism>
<reference evidence="2 3" key="1">
    <citation type="journal article" date="2015" name="Nature">
        <title>rRNA introns, odd ribosomes, and small enigmatic genomes across a large radiation of phyla.</title>
        <authorList>
            <person name="Brown C.T."/>
            <person name="Hug L.A."/>
            <person name="Thomas B.C."/>
            <person name="Sharon I."/>
            <person name="Castelle C.J."/>
            <person name="Singh A."/>
            <person name="Wilkins M.J."/>
            <person name="Williams K.H."/>
            <person name="Banfield J.F."/>
        </authorList>
    </citation>
    <scope>NUCLEOTIDE SEQUENCE [LARGE SCALE GENOMIC DNA]</scope>
</reference>
<evidence type="ECO:0000259" key="1">
    <source>
        <dbReference type="Pfam" id="PF16416"/>
    </source>
</evidence>
<dbReference type="STRING" id="1618647.UW30_C0022G0006"/>
<gene>
    <name evidence="2" type="ORF">UW30_C0022G0006</name>
</gene>
<dbReference type="InterPro" id="IPR032192">
    <property type="entry name" value="GUN4_N"/>
</dbReference>
<dbReference type="AlphaFoldDB" id="A0A0G1GZB5"/>
<protein>
    <recommendedName>
        <fullName evidence="1">GUN4 N-terminal ARM-like repeat domain-containing protein</fullName>
    </recommendedName>
</protein>
<dbReference type="EMBL" id="LCHU01000022">
    <property type="protein sequence ID" value="KKT40471.1"/>
    <property type="molecule type" value="Genomic_DNA"/>
</dbReference>
<proteinExistence type="predicted"/>
<sequence>MARKKKTYSLMGVLLNRDKLAECYISAILYRKGFDPEKLHRRLRAGFKKTQKEWIDMLQNHAGESGLEILKDFKKRYKSDK</sequence>
<dbReference type="Pfam" id="PF16416">
    <property type="entry name" value="GUN4_N"/>
    <property type="match status" value="1"/>
</dbReference>
<name>A0A0G1GZB5_9BACT</name>
<evidence type="ECO:0000313" key="3">
    <source>
        <dbReference type="Proteomes" id="UP000034736"/>
    </source>
</evidence>
<feature type="domain" description="GUN4 N-terminal ARM-like repeat" evidence="1">
    <location>
        <begin position="31"/>
        <end position="77"/>
    </location>
</feature>
<dbReference type="Proteomes" id="UP000034736">
    <property type="component" value="Unassembled WGS sequence"/>
</dbReference>
<evidence type="ECO:0000313" key="2">
    <source>
        <dbReference type="EMBL" id="KKT40471.1"/>
    </source>
</evidence>
<accession>A0A0G1GZB5</accession>
<comment type="caution">
    <text evidence="2">The sequence shown here is derived from an EMBL/GenBank/DDBJ whole genome shotgun (WGS) entry which is preliminary data.</text>
</comment>